<dbReference type="EMBL" id="CP055156">
    <property type="protein sequence ID" value="QNF33926.1"/>
    <property type="molecule type" value="Genomic_DNA"/>
</dbReference>
<feature type="domain" description="HTH LytTR-type" evidence="2">
    <location>
        <begin position="216"/>
        <end position="291"/>
    </location>
</feature>
<dbReference type="RefSeq" id="WP_185270408.1">
    <property type="nucleotide sequence ID" value="NZ_CP055156.1"/>
</dbReference>
<evidence type="ECO:0000313" key="4">
    <source>
        <dbReference type="Proteomes" id="UP000515237"/>
    </source>
</evidence>
<dbReference type="AlphaFoldDB" id="A0A7G7G9U2"/>
<evidence type="ECO:0000313" key="3">
    <source>
        <dbReference type="EMBL" id="QNF33926.1"/>
    </source>
</evidence>
<dbReference type="PANTHER" id="PTHR37299">
    <property type="entry name" value="TRANSCRIPTIONAL REGULATOR-RELATED"/>
    <property type="match status" value="1"/>
</dbReference>
<dbReference type="SMART" id="SM00850">
    <property type="entry name" value="LytTR"/>
    <property type="match status" value="1"/>
</dbReference>
<dbReference type="InterPro" id="IPR046947">
    <property type="entry name" value="LytR-like"/>
</dbReference>
<accession>A0A7G7G9U2</accession>
<dbReference type="GO" id="GO:0000156">
    <property type="term" value="F:phosphorelay response regulator activity"/>
    <property type="evidence" value="ECO:0007669"/>
    <property type="project" value="InterPro"/>
</dbReference>
<evidence type="ECO:0000259" key="2">
    <source>
        <dbReference type="PROSITE" id="PS50930"/>
    </source>
</evidence>
<evidence type="ECO:0000256" key="1">
    <source>
        <dbReference type="SAM" id="Phobius"/>
    </source>
</evidence>
<dbReference type="Gene3D" id="2.40.50.1020">
    <property type="entry name" value="LytTr DNA-binding domain"/>
    <property type="match status" value="1"/>
</dbReference>
<feature type="transmembrane region" description="Helical" evidence="1">
    <location>
        <begin position="115"/>
        <end position="137"/>
    </location>
</feature>
<feature type="transmembrane region" description="Helical" evidence="1">
    <location>
        <begin position="12"/>
        <end position="29"/>
    </location>
</feature>
<keyword evidence="1" id="KW-0812">Transmembrane</keyword>
<keyword evidence="1" id="KW-0472">Membrane</keyword>
<feature type="transmembrane region" description="Helical" evidence="1">
    <location>
        <begin position="41"/>
        <end position="59"/>
    </location>
</feature>
<dbReference type="PANTHER" id="PTHR37299:SF1">
    <property type="entry name" value="STAGE 0 SPORULATION PROTEIN A HOMOLOG"/>
    <property type="match status" value="1"/>
</dbReference>
<keyword evidence="4" id="KW-1185">Reference proteome</keyword>
<sequence>MNQFRYPDKWFRLIGIPLLGFVVLNFGMYEPLYEALKTRQYYLDLAYDIFIVWVVWETNRRIIMYLDQRYSWITRRMERLFLQVFLIFTISCVEVIGLVYLLNEVLIQRKGYFDIGWLMVMDIPMVMVFTLIINLMYTGMYLIHYHQVTVTELQDQLEDAYEQISALHAQKTENRPAEAPHKQLIVNFGNSSIPITTDRIGHIYKANELCLIKTFDNKEFTSASSLENLEAILSQDNFFRLNRQVLANVQAIKQFKPHTSGKLLVELEPALTEEVFVSKKRAPEFKEWLGKKV</sequence>
<name>A0A7G7G9U2_9BACT</name>
<feature type="transmembrane region" description="Helical" evidence="1">
    <location>
        <begin position="80"/>
        <end position="103"/>
    </location>
</feature>
<dbReference type="PROSITE" id="PS50930">
    <property type="entry name" value="HTH_LYTTR"/>
    <property type="match status" value="1"/>
</dbReference>
<dbReference type="GO" id="GO:0003677">
    <property type="term" value="F:DNA binding"/>
    <property type="evidence" value="ECO:0007669"/>
    <property type="project" value="InterPro"/>
</dbReference>
<organism evidence="3 4">
    <name type="scientific">Adhaeribacter swui</name>
    <dbReference type="NCBI Taxonomy" id="2086471"/>
    <lineage>
        <taxon>Bacteria</taxon>
        <taxon>Pseudomonadati</taxon>
        <taxon>Bacteroidota</taxon>
        <taxon>Cytophagia</taxon>
        <taxon>Cytophagales</taxon>
        <taxon>Hymenobacteraceae</taxon>
        <taxon>Adhaeribacter</taxon>
    </lineage>
</organism>
<dbReference type="Proteomes" id="UP000515237">
    <property type="component" value="Chromosome"/>
</dbReference>
<keyword evidence="1" id="KW-1133">Transmembrane helix</keyword>
<dbReference type="Pfam" id="PF04397">
    <property type="entry name" value="LytTR"/>
    <property type="match status" value="1"/>
</dbReference>
<protein>
    <submittedName>
        <fullName evidence="3">LytTR family transcriptional regulator</fullName>
    </submittedName>
</protein>
<dbReference type="KEGG" id="aswu:HUW51_14780"/>
<gene>
    <name evidence="3" type="ORF">HUW51_14780</name>
</gene>
<dbReference type="InterPro" id="IPR007492">
    <property type="entry name" value="LytTR_DNA-bd_dom"/>
</dbReference>
<proteinExistence type="predicted"/>
<reference evidence="3 4" key="1">
    <citation type="journal article" date="2018" name="Int. J. Syst. Evol. Microbiol.">
        <title>Adhaeribacter swui sp. nov., isolated from wet mud.</title>
        <authorList>
            <person name="Kim D.U."/>
            <person name="Kim K.W."/>
            <person name="Kang M.S."/>
            <person name="Kim J.Y."/>
            <person name="Jang J.H."/>
            <person name="Kim M.K."/>
        </authorList>
    </citation>
    <scope>NUCLEOTIDE SEQUENCE [LARGE SCALE GENOMIC DNA]</scope>
    <source>
        <strain evidence="3 4">KCTC 52873</strain>
    </source>
</reference>